<evidence type="ECO:0000256" key="3">
    <source>
        <dbReference type="ARBA" id="ARBA00022801"/>
    </source>
</evidence>
<evidence type="ECO:0000313" key="6">
    <source>
        <dbReference type="EMBL" id="SER07168.1"/>
    </source>
</evidence>
<dbReference type="Gene3D" id="2.130.10.130">
    <property type="entry name" value="Integrin alpha, N-terminal"/>
    <property type="match status" value="4"/>
</dbReference>
<dbReference type="PROSITE" id="PS51470">
    <property type="entry name" value="FG_GAP"/>
    <property type="match status" value="3"/>
</dbReference>
<keyword evidence="4" id="KW-0325">Glycoprotein</keyword>
<proteinExistence type="predicted"/>
<dbReference type="GO" id="GO:0016787">
    <property type="term" value="F:hydrolase activity"/>
    <property type="evidence" value="ECO:0007669"/>
    <property type="project" value="UniProtKB-KW"/>
</dbReference>
<sequence length="491" mass="49079">MARGRWGALVALSLVATGLAVPAHAAAVKPALPYDFNGDGYPELAVGVPSMQVGSVKEAGGVVVLPASKKGLSSSEKIITQSTRGVPGASERGDAFGSAVASADFDADGYADLAVGAPGEEVDDHAGAGAVTVVYGSKDGLSPATRSTRFTVDGSGALGTSLVAADLTGDGYPDLAMGSPREDYQDRGGDYGPSGAVHVYRGGPVGLTTAGALSEHGSRATSGFDVGFGALLAAGALDADDRSDLVVGSEGARFVDDGYPGSVSICPGRTLGSEGCKQAYQNAKLANMTALTVGGVTGATSPDIVVGSPLYSEEDTGRVLLFQVSVSDPTRIAAPLEITQASKGVPGKDEIDAFGAGLALGDIDHDGYLDMAVGAPREDGDEGRVTIVRGAPGGYATSGNYIIDQDSKGVAGKSEKGDAFGAAVSLVDHNRDGALDLVVGQPGENSNAGAATVVPGSGDKFATSGSKGFSLKGLGYPHPHHARFGETFGAR</sequence>
<evidence type="ECO:0000313" key="7">
    <source>
        <dbReference type="Proteomes" id="UP000198504"/>
    </source>
</evidence>
<dbReference type="AlphaFoldDB" id="A0A1H9L779"/>
<keyword evidence="1 5" id="KW-0732">Signal</keyword>
<gene>
    <name evidence="6" type="ORF">SAMN05421756_108187</name>
</gene>
<reference evidence="7" key="1">
    <citation type="submission" date="2016-10" db="EMBL/GenBank/DDBJ databases">
        <authorList>
            <person name="Varghese N."/>
            <person name="Submissions S."/>
        </authorList>
    </citation>
    <scope>NUCLEOTIDE SEQUENCE [LARGE SCALE GENOMIC DNA]</scope>
    <source>
        <strain evidence="7">CGMCC 4.6856</strain>
    </source>
</reference>
<evidence type="ECO:0000256" key="1">
    <source>
        <dbReference type="ARBA" id="ARBA00022729"/>
    </source>
</evidence>
<dbReference type="GO" id="GO:0007155">
    <property type="term" value="P:cell adhesion"/>
    <property type="evidence" value="ECO:0007669"/>
    <property type="project" value="InterPro"/>
</dbReference>
<evidence type="ECO:0000256" key="5">
    <source>
        <dbReference type="SAM" id="SignalP"/>
    </source>
</evidence>
<protein>
    <submittedName>
        <fullName evidence="6">FG-GAP repeat-containing protein</fullName>
    </submittedName>
</protein>
<organism evidence="6 7">
    <name type="scientific">Microlunatus flavus</name>
    <dbReference type="NCBI Taxonomy" id="1036181"/>
    <lineage>
        <taxon>Bacteria</taxon>
        <taxon>Bacillati</taxon>
        <taxon>Actinomycetota</taxon>
        <taxon>Actinomycetes</taxon>
        <taxon>Propionibacteriales</taxon>
        <taxon>Propionibacteriaceae</taxon>
        <taxon>Microlunatus</taxon>
    </lineage>
</organism>
<name>A0A1H9L779_9ACTN</name>
<keyword evidence="2" id="KW-0677">Repeat</keyword>
<dbReference type="STRING" id="1036181.SAMN05421756_108187"/>
<dbReference type="Proteomes" id="UP000198504">
    <property type="component" value="Unassembled WGS sequence"/>
</dbReference>
<dbReference type="PRINTS" id="PR01185">
    <property type="entry name" value="INTEGRINA"/>
</dbReference>
<evidence type="ECO:0000256" key="2">
    <source>
        <dbReference type="ARBA" id="ARBA00022737"/>
    </source>
</evidence>
<dbReference type="InterPro" id="IPR013519">
    <property type="entry name" value="Int_alpha_beta-p"/>
</dbReference>
<dbReference type="SMART" id="SM00191">
    <property type="entry name" value="Int_alpha"/>
    <property type="match status" value="7"/>
</dbReference>
<feature type="signal peptide" evidence="5">
    <location>
        <begin position="1"/>
        <end position="25"/>
    </location>
</feature>
<dbReference type="Pfam" id="PF01839">
    <property type="entry name" value="FG-GAP"/>
    <property type="match status" value="5"/>
</dbReference>
<dbReference type="PANTHER" id="PTHR23221">
    <property type="entry name" value="GLYCOSYLPHOSPHATIDYLINOSITOL PHOSPHOLIPASE D"/>
    <property type="match status" value="1"/>
</dbReference>
<dbReference type="EMBL" id="FOFA01000008">
    <property type="protein sequence ID" value="SER07168.1"/>
    <property type="molecule type" value="Genomic_DNA"/>
</dbReference>
<accession>A0A1H9L779</accession>
<keyword evidence="3" id="KW-0378">Hydrolase</keyword>
<dbReference type="InterPro" id="IPR028994">
    <property type="entry name" value="Integrin_alpha_N"/>
</dbReference>
<evidence type="ECO:0000256" key="4">
    <source>
        <dbReference type="ARBA" id="ARBA00023180"/>
    </source>
</evidence>
<feature type="chain" id="PRO_5011594232" evidence="5">
    <location>
        <begin position="26"/>
        <end position="491"/>
    </location>
</feature>
<dbReference type="InterPro" id="IPR000413">
    <property type="entry name" value="Integrin_alpha"/>
</dbReference>
<dbReference type="GO" id="GO:0008305">
    <property type="term" value="C:integrin complex"/>
    <property type="evidence" value="ECO:0007669"/>
    <property type="project" value="InterPro"/>
</dbReference>
<dbReference type="InterPro" id="IPR013517">
    <property type="entry name" value="FG-GAP"/>
</dbReference>
<keyword evidence="7" id="KW-1185">Reference proteome</keyword>
<dbReference type="PANTHER" id="PTHR23221:SF7">
    <property type="entry name" value="PHOSPHATIDYLINOSITOL-GLYCAN-SPECIFIC PHOSPHOLIPASE D"/>
    <property type="match status" value="1"/>
</dbReference>
<dbReference type="SUPFAM" id="SSF69318">
    <property type="entry name" value="Integrin alpha N-terminal domain"/>
    <property type="match status" value="2"/>
</dbReference>